<dbReference type="SUPFAM" id="SSF51126">
    <property type="entry name" value="Pectin lyase-like"/>
    <property type="match status" value="1"/>
</dbReference>
<dbReference type="EMBL" id="JACXJA010000015">
    <property type="protein sequence ID" value="MBD2862960.1"/>
    <property type="molecule type" value="Genomic_DNA"/>
</dbReference>
<comment type="caution">
    <text evidence="2">The sequence shown here is derived from an EMBL/GenBank/DDBJ whole genome shotgun (WGS) entry which is preliminary data.</text>
</comment>
<dbReference type="InterPro" id="IPR011050">
    <property type="entry name" value="Pectin_lyase_fold/virulence"/>
</dbReference>
<name>A0A927CBQ4_9BACL</name>
<evidence type="ECO:0000313" key="2">
    <source>
        <dbReference type="EMBL" id="MBD2862960.1"/>
    </source>
</evidence>
<dbReference type="Proteomes" id="UP000639396">
    <property type="component" value="Unassembled WGS sequence"/>
</dbReference>
<dbReference type="InterPro" id="IPR006311">
    <property type="entry name" value="TAT_signal"/>
</dbReference>
<dbReference type="Pfam" id="PF12708">
    <property type="entry name" value="Pect-lyase_RHGA_epim"/>
    <property type="match status" value="1"/>
</dbReference>
<dbReference type="PROSITE" id="PS51318">
    <property type="entry name" value="TAT"/>
    <property type="match status" value="1"/>
</dbReference>
<evidence type="ECO:0000313" key="3">
    <source>
        <dbReference type="Proteomes" id="UP000639396"/>
    </source>
</evidence>
<organism evidence="2 3">
    <name type="scientific">Paenibacillus oceani</name>
    <dbReference type="NCBI Taxonomy" id="2772510"/>
    <lineage>
        <taxon>Bacteria</taxon>
        <taxon>Bacillati</taxon>
        <taxon>Bacillota</taxon>
        <taxon>Bacilli</taxon>
        <taxon>Bacillales</taxon>
        <taxon>Paenibacillaceae</taxon>
        <taxon>Paenibacillus</taxon>
    </lineage>
</organism>
<proteinExistence type="predicted"/>
<keyword evidence="3" id="KW-1185">Reference proteome</keyword>
<reference evidence="2" key="1">
    <citation type="submission" date="2020-09" db="EMBL/GenBank/DDBJ databases">
        <title>A novel bacterium of genus Paenibacillus, isolated from South China Sea.</title>
        <authorList>
            <person name="Huang H."/>
            <person name="Mo K."/>
            <person name="Hu Y."/>
        </authorList>
    </citation>
    <scope>NUCLEOTIDE SEQUENCE</scope>
    <source>
        <strain evidence="2">IB182363</strain>
    </source>
</reference>
<feature type="domain" description="Rhamnogalacturonase A/B/Epimerase-like pectate lyase" evidence="1">
    <location>
        <begin position="152"/>
        <end position="232"/>
    </location>
</feature>
<sequence>MRAGSNEDGTKNLLKPYTNAKIKQEGWEGKPVSRRKLLAAMGAAGAALTAMGVLAGQSGAAAKRAGSGVIGSVYGGDPEFPLLADCVRGVRIEELRTETNPVEGRVYFVTDPGQEGPFLYDAADNSAADNTGTVIVSAMGARFKRRYDGNIHVKWFGAKGDGAANDTSAIRAALAAARGKTLFFPPGVFCLTDTITIPRNTFVRGSGSSSWFTFGQRRNVLPDSVLDMENGTVLAFFGNGSQAFSSNRADFQNFTCAVRFESDADGTQLSDLKILSHFRIRDDLGGITTQLTDEHAMYDVGLWIDNAEHVKLNRVSVVGYWQKAGLFLDASGRLAATAEYGSIEYATIKDCLFQGKIGMAVLGGDEGNPPDETGYTPPTGDALTEGQFGLSHLFVSDCFFSGTDHHSNGFASGWQSRIEPDSTPIKIDGFIGSGSPYRINNPRFVNCSIQTRESASIVLDRVIRPTFVNCRAESGPIRASKHTIQPRLIACEFPYNRTNPIYQEIEFCQGAHIEPPFRRLGHVLLMPYEFQIELRNNGGVIEHRVTKPNAIQATAKSKAAEALFRYAIAEAGWNYMQWTPTPVPGSTDDFAKGIYLGEKSFTAKYNLYTSVIIDNAADYQEVEVTVADSRAADANVWARAGTFSAQAVPYRMSSYSTALKIELRSGTGPATNLTANLPNETNGPASLVLRVRGKFYEQTYGMA</sequence>
<dbReference type="AlphaFoldDB" id="A0A927CBQ4"/>
<dbReference type="RefSeq" id="WP_190928311.1">
    <property type="nucleotide sequence ID" value="NZ_JACXJA010000015.1"/>
</dbReference>
<dbReference type="InterPro" id="IPR012334">
    <property type="entry name" value="Pectin_lyas_fold"/>
</dbReference>
<gene>
    <name evidence="2" type="ORF">IDH45_13290</name>
</gene>
<protein>
    <recommendedName>
        <fullName evidence="1">Rhamnogalacturonase A/B/Epimerase-like pectate lyase domain-containing protein</fullName>
    </recommendedName>
</protein>
<dbReference type="Gene3D" id="2.160.20.10">
    <property type="entry name" value="Single-stranded right-handed beta-helix, Pectin lyase-like"/>
    <property type="match status" value="1"/>
</dbReference>
<evidence type="ECO:0000259" key="1">
    <source>
        <dbReference type="Pfam" id="PF12708"/>
    </source>
</evidence>
<dbReference type="InterPro" id="IPR024535">
    <property type="entry name" value="RHGA/B-epi-like_pectate_lyase"/>
</dbReference>
<accession>A0A927CBQ4</accession>